<evidence type="ECO:0000313" key="2">
    <source>
        <dbReference type="EMBL" id="AOR24527.1"/>
    </source>
</evidence>
<accession>A0A1D7XMM6</accession>
<dbReference type="GO" id="GO:0016491">
    <property type="term" value="F:oxidoreductase activity"/>
    <property type="evidence" value="ECO:0007669"/>
    <property type="project" value="InterPro"/>
</dbReference>
<dbReference type="KEGG" id="ctae:BGI42_12615"/>
<dbReference type="RefSeq" id="WP_069680654.1">
    <property type="nucleotide sequence ID" value="NZ_CP017253.2"/>
</dbReference>
<dbReference type="InterPro" id="IPR036249">
    <property type="entry name" value="Thioredoxin-like_sf"/>
</dbReference>
<dbReference type="OrthoDB" id="9799122at2"/>
<organism evidence="2 3">
    <name type="scientific">Clostridium taeniosporum</name>
    <dbReference type="NCBI Taxonomy" id="394958"/>
    <lineage>
        <taxon>Bacteria</taxon>
        <taxon>Bacillati</taxon>
        <taxon>Bacillota</taxon>
        <taxon>Clostridia</taxon>
        <taxon>Eubacteriales</taxon>
        <taxon>Clostridiaceae</taxon>
        <taxon>Clostridium</taxon>
    </lineage>
</organism>
<evidence type="ECO:0000313" key="3">
    <source>
        <dbReference type="Proteomes" id="UP000094652"/>
    </source>
</evidence>
<dbReference type="CDD" id="cd03024">
    <property type="entry name" value="DsbA_FrnE"/>
    <property type="match status" value="1"/>
</dbReference>
<proteinExistence type="predicted"/>
<dbReference type="PANTHER" id="PTHR13887:SF33">
    <property type="entry name" value="ISOMERASE"/>
    <property type="match status" value="1"/>
</dbReference>
<dbReference type="Gene3D" id="3.40.30.10">
    <property type="entry name" value="Glutaredoxin"/>
    <property type="match status" value="1"/>
</dbReference>
<dbReference type="PANTHER" id="PTHR13887">
    <property type="entry name" value="GLUTATHIONE S-TRANSFERASE KAPPA"/>
    <property type="match status" value="1"/>
</dbReference>
<feature type="domain" description="DSBA-like thioredoxin" evidence="1">
    <location>
        <begin position="5"/>
        <end position="193"/>
    </location>
</feature>
<dbReference type="InterPro" id="IPR001853">
    <property type="entry name" value="DSBA-like_thioredoxin_dom"/>
</dbReference>
<gene>
    <name evidence="2" type="ORF">BGI42_12615</name>
</gene>
<reference evidence="3" key="1">
    <citation type="submission" date="2016-09" db="EMBL/GenBank/DDBJ databases">
        <title>Genomics of Clostridium taeniosporum, an organism which forms endospores with ribbon-like appendages.</title>
        <authorList>
            <person name="Walker J.R."/>
        </authorList>
    </citation>
    <scope>NUCLEOTIDE SEQUENCE [LARGE SCALE GENOMIC DNA]</scope>
    <source>
        <strain evidence="3">1/k</strain>
    </source>
</reference>
<keyword evidence="3" id="KW-1185">Reference proteome</keyword>
<dbReference type="SUPFAM" id="SSF52833">
    <property type="entry name" value="Thioredoxin-like"/>
    <property type="match status" value="1"/>
</dbReference>
<protein>
    <submittedName>
        <fullName evidence="2">DsbA family protein</fullName>
    </submittedName>
</protein>
<dbReference type="EMBL" id="CP017253">
    <property type="protein sequence ID" value="AOR24527.1"/>
    <property type="molecule type" value="Genomic_DNA"/>
</dbReference>
<dbReference type="Proteomes" id="UP000094652">
    <property type="component" value="Chromosome"/>
</dbReference>
<evidence type="ECO:0000259" key="1">
    <source>
        <dbReference type="Pfam" id="PF01323"/>
    </source>
</evidence>
<dbReference type="STRING" id="394958.BGI42_12615"/>
<dbReference type="AlphaFoldDB" id="A0A1D7XMM6"/>
<name>A0A1D7XMM6_9CLOT</name>
<sequence length="201" mass="23062">MSLNIKVYSDFVCPFCFLGEKTLSQVIEGKNINVQWMPFELRPEPSPRIDPWNDSSKLNSWNNFIKPMAENLGIDMKLPKLSPHPYTNLAFEGYHYAVELGKGNEYVERVFKGFFEEELDIGKIEVLSKLAEEIGLNKESFSQALNTRKYKRKQEEALKKAYEEANIAAVPAMIIGNEVLQGITSKENLEEIIKKQLLKNN</sequence>
<dbReference type="Pfam" id="PF01323">
    <property type="entry name" value="DSBA"/>
    <property type="match status" value="1"/>
</dbReference>